<dbReference type="InterPro" id="IPR032710">
    <property type="entry name" value="NTF2-like_dom_sf"/>
</dbReference>
<reference evidence="2" key="1">
    <citation type="submission" date="2020-05" db="EMBL/GenBank/DDBJ databases">
        <authorList>
            <person name="Chiriac C."/>
            <person name="Salcher M."/>
            <person name="Ghai R."/>
            <person name="Kavagutti S V."/>
        </authorList>
    </citation>
    <scope>NUCLEOTIDE SEQUENCE</scope>
</reference>
<name>A0A6J7I8V8_9ZZZZ</name>
<feature type="domain" description="SnoaL-like" evidence="1">
    <location>
        <begin position="7"/>
        <end position="125"/>
    </location>
</feature>
<dbReference type="Pfam" id="PF13577">
    <property type="entry name" value="SnoaL_4"/>
    <property type="match status" value="1"/>
</dbReference>
<gene>
    <name evidence="2" type="ORF">UFOPK3772_00015</name>
</gene>
<evidence type="ECO:0000313" key="2">
    <source>
        <dbReference type="EMBL" id="CAB4926917.1"/>
    </source>
</evidence>
<dbReference type="InterPro" id="IPR037401">
    <property type="entry name" value="SnoaL-like"/>
</dbReference>
<dbReference type="CDD" id="cd00531">
    <property type="entry name" value="NTF2_like"/>
    <property type="match status" value="1"/>
</dbReference>
<dbReference type="SUPFAM" id="SSF54427">
    <property type="entry name" value="NTF2-like"/>
    <property type="match status" value="1"/>
</dbReference>
<organism evidence="2">
    <name type="scientific">freshwater metagenome</name>
    <dbReference type="NCBI Taxonomy" id="449393"/>
    <lineage>
        <taxon>unclassified sequences</taxon>
        <taxon>metagenomes</taxon>
        <taxon>ecological metagenomes</taxon>
    </lineage>
</organism>
<sequence length="149" mass="16975">MVLDAVRERVMARYSAYAHLLDDGHIEGWAECFTPDGRLETTRPLLVVGRENLIEFGRLWLLAQRGPTRHSTWHHELAQDGDLITGRCSAALLQTTEAGVSIAFTATYRDVFEFHDDDWRIRHRHVSMDAPMVRTPSEPAAKRSLHAVE</sequence>
<dbReference type="Gene3D" id="3.10.450.50">
    <property type="match status" value="1"/>
</dbReference>
<proteinExistence type="predicted"/>
<protein>
    <submittedName>
        <fullName evidence="2">Unannotated protein</fullName>
    </submittedName>
</protein>
<dbReference type="AlphaFoldDB" id="A0A6J7I8V8"/>
<dbReference type="EMBL" id="CAFBNE010000001">
    <property type="protein sequence ID" value="CAB4926917.1"/>
    <property type="molecule type" value="Genomic_DNA"/>
</dbReference>
<evidence type="ECO:0000259" key="1">
    <source>
        <dbReference type="Pfam" id="PF13577"/>
    </source>
</evidence>
<accession>A0A6J7I8V8</accession>